<proteinExistence type="predicted"/>
<organism evidence="1">
    <name type="scientific">Arundo donax</name>
    <name type="common">Giant reed</name>
    <name type="synonym">Donax arundinaceus</name>
    <dbReference type="NCBI Taxonomy" id="35708"/>
    <lineage>
        <taxon>Eukaryota</taxon>
        <taxon>Viridiplantae</taxon>
        <taxon>Streptophyta</taxon>
        <taxon>Embryophyta</taxon>
        <taxon>Tracheophyta</taxon>
        <taxon>Spermatophyta</taxon>
        <taxon>Magnoliopsida</taxon>
        <taxon>Liliopsida</taxon>
        <taxon>Poales</taxon>
        <taxon>Poaceae</taxon>
        <taxon>PACMAD clade</taxon>
        <taxon>Arundinoideae</taxon>
        <taxon>Arundineae</taxon>
        <taxon>Arundo</taxon>
    </lineage>
</organism>
<dbReference type="EMBL" id="GBRH01262513">
    <property type="protein sequence ID" value="JAD35382.1"/>
    <property type="molecule type" value="Transcribed_RNA"/>
</dbReference>
<reference evidence="1" key="1">
    <citation type="submission" date="2014-09" db="EMBL/GenBank/DDBJ databases">
        <authorList>
            <person name="Magalhaes I.L.F."/>
            <person name="Oliveira U."/>
            <person name="Santos F.R."/>
            <person name="Vidigal T.H.D.A."/>
            <person name="Brescovit A.D."/>
            <person name="Santos A.J."/>
        </authorList>
    </citation>
    <scope>NUCLEOTIDE SEQUENCE</scope>
    <source>
        <tissue evidence="1">Shoot tissue taken approximately 20 cm above the soil surface</tissue>
    </source>
</reference>
<dbReference type="AlphaFoldDB" id="A0A0A8ZKJ9"/>
<protein>
    <submittedName>
        <fullName evidence="1">Uncharacterized protein</fullName>
    </submittedName>
</protein>
<sequence>MPTWNLFCYYDYFRFLGILPQDRMALFPSTLLFSNVRSHTTVLQ</sequence>
<reference evidence="1" key="2">
    <citation type="journal article" date="2015" name="Data Brief">
        <title>Shoot transcriptome of the giant reed, Arundo donax.</title>
        <authorList>
            <person name="Barrero R.A."/>
            <person name="Guerrero F.D."/>
            <person name="Moolhuijzen P."/>
            <person name="Goolsby J.A."/>
            <person name="Tidwell J."/>
            <person name="Bellgard S.E."/>
            <person name="Bellgard M.I."/>
        </authorList>
    </citation>
    <scope>NUCLEOTIDE SEQUENCE</scope>
    <source>
        <tissue evidence="1">Shoot tissue taken approximately 20 cm above the soil surface</tissue>
    </source>
</reference>
<evidence type="ECO:0000313" key="1">
    <source>
        <dbReference type="EMBL" id="JAD35382.1"/>
    </source>
</evidence>
<accession>A0A0A8ZKJ9</accession>
<name>A0A0A8ZKJ9_ARUDO</name>